<evidence type="ECO:0008006" key="3">
    <source>
        <dbReference type="Google" id="ProtNLM"/>
    </source>
</evidence>
<proteinExistence type="predicted"/>
<accession>A0AAU2H4Q1</accession>
<protein>
    <recommendedName>
        <fullName evidence="3">Lipoprotein</fullName>
    </recommendedName>
</protein>
<keyword evidence="1" id="KW-0732">Signal</keyword>
<sequence>MYEYGAARLVRAVSAALWAGTLLLTGCQRAPAAPAPPASAPTPSYGATFLGPGDCAARGQAFREVPCTSERAVAQVSVRSEGTRAAGAAGCPLNTDFVLYIGGEGASGYACMRNLEAPHPGDPGMGGGPFTVVGDCVFHAGADQVKETPCDGSGANPPEYRVTSAVPRRPDCPASTALYVELPGAGEGVGCARRL</sequence>
<dbReference type="AlphaFoldDB" id="A0AAU2H4Q1"/>
<organism evidence="2">
    <name type="scientific">Streptomyces sp. NBC_00060</name>
    <dbReference type="NCBI Taxonomy" id="2975636"/>
    <lineage>
        <taxon>Bacteria</taxon>
        <taxon>Bacillati</taxon>
        <taxon>Actinomycetota</taxon>
        <taxon>Actinomycetes</taxon>
        <taxon>Kitasatosporales</taxon>
        <taxon>Streptomycetaceae</taxon>
        <taxon>Streptomyces</taxon>
    </lineage>
</organism>
<feature type="chain" id="PRO_5043356497" description="Lipoprotein" evidence="1">
    <location>
        <begin position="33"/>
        <end position="195"/>
    </location>
</feature>
<dbReference type="EMBL" id="CP108253">
    <property type="protein sequence ID" value="WTU42332.1"/>
    <property type="molecule type" value="Genomic_DNA"/>
</dbReference>
<name>A0AAU2H4Q1_9ACTN</name>
<gene>
    <name evidence="2" type="ORF">OHV25_23535</name>
</gene>
<evidence type="ECO:0000256" key="1">
    <source>
        <dbReference type="SAM" id="SignalP"/>
    </source>
</evidence>
<evidence type="ECO:0000313" key="2">
    <source>
        <dbReference type="EMBL" id="WTU42332.1"/>
    </source>
</evidence>
<reference evidence="2" key="1">
    <citation type="submission" date="2022-10" db="EMBL/GenBank/DDBJ databases">
        <title>The complete genomes of actinobacterial strains from the NBC collection.</title>
        <authorList>
            <person name="Joergensen T.S."/>
            <person name="Alvarez Arevalo M."/>
            <person name="Sterndorff E.B."/>
            <person name="Faurdal D."/>
            <person name="Vuksanovic O."/>
            <person name="Mourched A.-S."/>
            <person name="Charusanti P."/>
            <person name="Shaw S."/>
            <person name="Blin K."/>
            <person name="Weber T."/>
        </authorList>
    </citation>
    <scope>NUCLEOTIDE SEQUENCE</scope>
    <source>
        <strain evidence="2">NBC_00060</strain>
    </source>
</reference>
<feature type="signal peptide" evidence="1">
    <location>
        <begin position="1"/>
        <end position="32"/>
    </location>
</feature>